<feature type="binding site" evidence="8">
    <location>
        <position position="317"/>
    </location>
    <ligand>
        <name>L-glutamine</name>
        <dbReference type="ChEBI" id="CHEBI:58359"/>
    </ligand>
</feature>
<comment type="subunit">
    <text evidence="8">Composed of two chains; the small (or glutamine) chain promotes the hydrolysis of glutamine to ammonia, which is used by the large (or ammonia) chain to synthesize carbamoyl phosphate. Tetramer of heterodimers (alpha,beta)4.</text>
</comment>
<dbReference type="SUPFAM" id="SSF52021">
    <property type="entry name" value="Carbamoyl phosphate synthetase, small subunit N-terminal domain"/>
    <property type="match status" value="1"/>
</dbReference>
<feature type="binding site" evidence="8">
    <location>
        <position position="246"/>
    </location>
    <ligand>
        <name>L-glutamine</name>
        <dbReference type="ChEBI" id="CHEBI:58359"/>
    </ligand>
</feature>
<dbReference type="SMART" id="SM01097">
    <property type="entry name" value="CPSase_sm_chain"/>
    <property type="match status" value="1"/>
</dbReference>
<keyword evidence="5 8" id="KW-0067">ATP-binding</keyword>
<dbReference type="PRINTS" id="PR00099">
    <property type="entry name" value="CPSGATASE"/>
</dbReference>
<comment type="similarity">
    <text evidence="2 8">Belongs to the CarA family.</text>
</comment>
<dbReference type="GO" id="GO:0005524">
    <property type="term" value="F:ATP binding"/>
    <property type="evidence" value="ECO:0007669"/>
    <property type="project" value="UniProtKB-UniRule"/>
</dbReference>
<keyword evidence="11" id="KW-1185">Reference proteome</keyword>
<keyword evidence="8" id="KW-0665">Pyrimidine biosynthesis</keyword>
<dbReference type="PANTHER" id="PTHR43418">
    <property type="entry name" value="MULTIFUNCTIONAL TRYPTOPHAN BIOSYNTHESIS PROTEIN-RELATED"/>
    <property type="match status" value="1"/>
</dbReference>
<dbReference type="AlphaFoldDB" id="A0A8J3ICV0"/>
<keyword evidence="8" id="KW-0055">Arginine biosynthesis</keyword>
<comment type="caution">
    <text evidence="8">Lacks conserved residue(s) required for the propagation of feature annotation.</text>
</comment>
<dbReference type="InterPro" id="IPR017926">
    <property type="entry name" value="GATASE"/>
</dbReference>
<keyword evidence="3 8" id="KW-0436">Ligase</keyword>
<dbReference type="GO" id="GO:0006207">
    <property type="term" value="P:'de novo' pyrimidine nucleobase biosynthetic process"/>
    <property type="evidence" value="ECO:0007669"/>
    <property type="project" value="InterPro"/>
</dbReference>
<evidence type="ECO:0000256" key="6">
    <source>
        <dbReference type="ARBA" id="ARBA00022962"/>
    </source>
</evidence>
<dbReference type="GO" id="GO:0006541">
    <property type="term" value="P:glutamine metabolic process"/>
    <property type="evidence" value="ECO:0007669"/>
    <property type="project" value="InterPro"/>
</dbReference>
<comment type="pathway">
    <text evidence="8">Pyrimidine metabolism; UMP biosynthesis via de novo pathway; (S)-dihydroorotate from bicarbonate: step 1/3.</text>
</comment>
<dbReference type="Pfam" id="PF00988">
    <property type="entry name" value="CPSase_sm_chain"/>
    <property type="match status" value="1"/>
</dbReference>
<dbReference type="Pfam" id="PF00117">
    <property type="entry name" value="GATase"/>
    <property type="match status" value="1"/>
</dbReference>
<evidence type="ECO:0000256" key="3">
    <source>
        <dbReference type="ARBA" id="ARBA00022598"/>
    </source>
</evidence>
<feature type="active site" description="Nucleophile" evidence="8">
    <location>
        <position position="272"/>
    </location>
</feature>
<dbReference type="PRINTS" id="PR00097">
    <property type="entry name" value="ANTSNTHASEII"/>
</dbReference>
<feature type="domain" description="Carbamoyl-phosphate synthase small subunit N-terminal" evidence="9">
    <location>
        <begin position="31"/>
        <end position="162"/>
    </location>
</feature>
<dbReference type="EC" id="6.3.5.5" evidence="8"/>
<organism evidence="10 11">
    <name type="scientific">Reticulibacter mediterranei</name>
    <dbReference type="NCBI Taxonomy" id="2778369"/>
    <lineage>
        <taxon>Bacteria</taxon>
        <taxon>Bacillati</taxon>
        <taxon>Chloroflexota</taxon>
        <taxon>Ktedonobacteria</taxon>
        <taxon>Ktedonobacterales</taxon>
        <taxon>Reticulibacteraceae</taxon>
        <taxon>Reticulibacter</taxon>
    </lineage>
</organism>
<dbReference type="HAMAP" id="MF_01209">
    <property type="entry name" value="CPSase_S_chain"/>
    <property type="match status" value="1"/>
</dbReference>
<feature type="region of interest" description="CPSase" evidence="8">
    <location>
        <begin position="1"/>
        <end position="194"/>
    </location>
</feature>
<comment type="catalytic activity">
    <reaction evidence="8">
        <text>L-glutamine + H2O = L-glutamate + NH4(+)</text>
        <dbReference type="Rhea" id="RHEA:15889"/>
        <dbReference type="ChEBI" id="CHEBI:15377"/>
        <dbReference type="ChEBI" id="CHEBI:28938"/>
        <dbReference type="ChEBI" id="CHEBI:29985"/>
        <dbReference type="ChEBI" id="CHEBI:58359"/>
    </reaction>
</comment>
<feature type="binding site" evidence="8">
    <location>
        <position position="276"/>
    </location>
    <ligand>
        <name>L-glutamine</name>
        <dbReference type="ChEBI" id="CHEBI:58359"/>
    </ligand>
</feature>
<keyword evidence="4 8" id="KW-0547">Nucleotide-binding</keyword>
<dbReference type="SUPFAM" id="SSF52317">
    <property type="entry name" value="Class I glutamine amidotransferase-like"/>
    <property type="match status" value="1"/>
</dbReference>
<comment type="pathway">
    <text evidence="1 8">Amino-acid biosynthesis; L-arginine biosynthesis; carbamoyl phosphate from bicarbonate: step 1/1.</text>
</comment>
<dbReference type="InterPro" id="IPR050472">
    <property type="entry name" value="Anth_synth/Amidotransfase"/>
</dbReference>
<feature type="binding site" evidence="8">
    <location>
        <position position="273"/>
    </location>
    <ligand>
        <name>L-glutamine</name>
        <dbReference type="ChEBI" id="CHEBI:58359"/>
    </ligand>
</feature>
<evidence type="ECO:0000313" key="11">
    <source>
        <dbReference type="Proteomes" id="UP000597444"/>
    </source>
</evidence>
<evidence type="ECO:0000256" key="2">
    <source>
        <dbReference type="ARBA" id="ARBA00007800"/>
    </source>
</evidence>
<feature type="binding site" evidence="8">
    <location>
        <position position="314"/>
    </location>
    <ligand>
        <name>L-glutamine</name>
        <dbReference type="ChEBI" id="CHEBI:58359"/>
    </ligand>
</feature>
<dbReference type="InterPro" id="IPR006274">
    <property type="entry name" value="CarbamoylP_synth_ssu"/>
</dbReference>
<dbReference type="NCBIfam" id="TIGR01368">
    <property type="entry name" value="CPSaseIIsmall"/>
    <property type="match status" value="1"/>
</dbReference>
<dbReference type="PROSITE" id="PS51273">
    <property type="entry name" value="GATASE_TYPE_1"/>
    <property type="match status" value="1"/>
</dbReference>
<dbReference type="Gene3D" id="3.50.30.20">
    <property type="entry name" value="Carbamoyl-phosphate synthase small subunit, N-terminal domain"/>
    <property type="match status" value="1"/>
</dbReference>
<dbReference type="NCBIfam" id="NF009475">
    <property type="entry name" value="PRK12838.1"/>
    <property type="match status" value="1"/>
</dbReference>
<accession>A0A8J3ICV0</accession>
<evidence type="ECO:0000259" key="9">
    <source>
        <dbReference type="SMART" id="SM01097"/>
    </source>
</evidence>
<evidence type="ECO:0000256" key="5">
    <source>
        <dbReference type="ARBA" id="ARBA00022840"/>
    </source>
</evidence>
<dbReference type="UniPathway" id="UPA00068">
    <property type="reaction ID" value="UER00171"/>
</dbReference>
<evidence type="ECO:0000256" key="7">
    <source>
        <dbReference type="ARBA" id="ARBA00048816"/>
    </source>
</evidence>
<feature type="active site" evidence="8">
    <location>
        <position position="354"/>
    </location>
</feature>
<comment type="function">
    <text evidence="8">Small subunit of the glutamine-dependent carbamoyl phosphate synthetase (CPSase). CPSase catalyzes the formation of carbamoyl phosphate from the ammonia moiety of glutamine, carbonate, and phosphate donated by ATP, constituting the first step of 2 biosynthetic pathways, one leading to arginine and/or urea and the other to pyrimidine nucleotides. The small subunit (glutamine amidotransferase) binds and cleaves glutamine to supply the large subunit with the substrate ammonia.</text>
</comment>
<keyword evidence="8" id="KW-0028">Amino-acid biosynthesis</keyword>
<dbReference type="RefSeq" id="WP_220202101.1">
    <property type="nucleotide sequence ID" value="NZ_BNJK01000001.1"/>
</dbReference>
<dbReference type="InterPro" id="IPR029062">
    <property type="entry name" value="Class_I_gatase-like"/>
</dbReference>
<feature type="binding site" evidence="8">
    <location>
        <position position="75"/>
    </location>
    <ligand>
        <name>L-glutamine</name>
        <dbReference type="ChEBI" id="CHEBI:58359"/>
    </ligand>
</feature>
<dbReference type="PRINTS" id="PR00096">
    <property type="entry name" value="GATASE"/>
</dbReference>
<dbReference type="PANTHER" id="PTHR43418:SF7">
    <property type="entry name" value="CARBAMOYL-PHOSPHATE SYNTHASE SMALL CHAIN"/>
    <property type="match status" value="1"/>
</dbReference>
<gene>
    <name evidence="8 10" type="primary">carA</name>
    <name evidence="10" type="ORF">KSF_012360</name>
</gene>
<feature type="binding site" evidence="8">
    <location>
        <position position="244"/>
    </location>
    <ligand>
        <name>L-glutamine</name>
        <dbReference type="ChEBI" id="CHEBI:58359"/>
    </ligand>
</feature>
<dbReference type="InterPro" id="IPR035686">
    <property type="entry name" value="CPSase_GATase1"/>
</dbReference>
<dbReference type="Gene3D" id="3.40.50.880">
    <property type="match status" value="1"/>
</dbReference>
<comment type="catalytic activity">
    <reaction evidence="7 8">
        <text>hydrogencarbonate + L-glutamine + 2 ATP + H2O = carbamoyl phosphate + L-glutamate + 2 ADP + phosphate + 2 H(+)</text>
        <dbReference type="Rhea" id="RHEA:18633"/>
        <dbReference type="ChEBI" id="CHEBI:15377"/>
        <dbReference type="ChEBI" id="CHEBI:15378"/>
        <dbReference type="ChEBI" id="CHEBI:17544"/>
        <dbReference type="ChEBI" id="CHEBI:29985"/>
        <dbReference type="ChEBI" id="CHEBI:30616"/>
        <dbReference type="ChEBI" id="CHEBI:43474"/>
        <dbReference type="ChEBI" id="CHEBI:58228"/>
        <dbReference type="ChEBI" id="CHEBI:58359"/>
        <dbReference type="ChEBI" id="CHEBI:456216"/>
        <dbReference type="EC" id="6.3.5.5"/>
    </reaction>
</comment>
<dbReference type="GO" id="GO:0006526">
    <property type="term" value="P:L-arginine biosynthetic process"/>
    <property type="evidence" value="ECO:0007669"/>
    <property type="project" value="UniProtKB-UniRule"/>
</dbReference>
<dbReference type="CDD" id="cd01744">
    <property type="entry name" value="GATase1_CPSase"/>
    <property type="match status" value="1"/>
</dbReference>
<evidence type="ECO:0000313" key="10">
    <source>
        <dbReference type="EMBL" id="GHO91188.1"/>
    </source>
</evidence>
<dbReference type="GO" id="GO:0004088">
    <property type="term" value="F:carbamoyl-phosphate synthase (glutamine-hydrolyzing) activity"/>
    <property type="evidence" value="ECO:0007669"/>
    <property type="project" value="UniProtKB-UniRule"/>
</dbReference>
<sequence length="383" mass="42748">MQHNTVHSDLLIANSTESAPQAFTDHRPARSRGALLLEDGTVFEGISFGYEGPIAGEVVFCTGMVGYPETLTDASYRGQILAMTYPLVGNYGVQDRSTWEDDRIHVAGLIVSDYVDTPSHAQSTMTLATWLQQEGIPALEIKDTRLLTKHIRTHGTMLGKIVFDDDIPFYDPDLDNLVEQVSVKQMLREGSGETTIVLIDCGAKRNIRRSLLARNVQLITVPWDWDLFSPTNNFDFDGILISNGPGNPQMVDTTVQTIRTALERKIPTMGICLGHQLLALAAGGETYKLKFGHRSQNQPCLLPNEKRCYITTQNHSFAVGTLPPEFSPWFINANDGSNEGMKHNTLPFFSVQFHPEATPGPMDTEWIFDYFLQRVNETREGKN</sequence>
<protein>
    <recommendedName>
        <fullName evidence="8">Carbamoyl phosphate synthase small chain</fullName>
        <ecNumber evidence="8">6.3.5.5</ecNumber>
    </recommendedName>
    <alternativeName>
        <fullName evidence="8">Carbamoyl phosphate synthetase glutamine chain</fullName>
    </alternativeName>
</protein>
<comment type="caution">
    <text evidence="10">The sequence shown here is derived from an EMBL/GenBank/DDBJ whole genome shotgun (WGS) entry which is preliminary data.</text>
</comment>
<name>A0A8J3ICV0_9CHLR</name>
<evidence type="ECO:0000256" key="1">
    <source>
        <dbReference type="ARBA" id="ARBA00005077"/>
    </source>
</evidence>
<feature type="active site" evidence="8">
    <location>
        <position position="356"/>
    </location>
</feature>
<proteinExistence type="inferred from homology"/>
<evidence type="ECO:0000256" key="4">
    <source>
        <dbReference type="ARBA" id="ARBA00022741"/>
    </source>
</evidence>
<dbReference type="InterPro" id="IPR002474">
    <property type="entry name" value="CarbamoylP_synth_ssu_N"/>
</dbReference>
<evidence type="ECO:0000256" key="8">
    <source>
        <dbReference type="HAMAP-Rule" id="MF_01209"/>
    </source>
</evidence>
<dbReference type="GO" id="GO:0044205">
    <property type="term" value="P:'de novo' UMP biosynthetic process"/>
    <property type="evidence" value="ECO:0007669"/>
    <property type="project" value="UniProtKB-UniRule"/>
</dbReference>
<dbReference type="Proteomes" id="UP000597444">
    <property type="component" value="Unassembled WGS sequence"/>
</dbReference>
<dbReference type="UniPathway" id="UPA00070">
    <property type="reaction ID" value="UER00115"/>
</dbReference>
<dbReference type="EMBL" id="BNJK01000001">
    <property type="protein sequence ID" value="GHO91188.1"/>
    <property type="molecule type" value="Genomic_DNA"/>
</dbReference>
<reference evidence="10" key="1">
    <citation type="submission" date="2020-10" db="EMBL/GenBank/DDBJ databases">
        <title>Taxonomic study of unclassified bacteria belonging to the class Ktedonobacteria.</title>
        <authorList>
            <person name="Yabe S."/>
            <person name="Wang C.M."/>
            <person name="Zheng Y."/>
            <person name="Sakai Y."/>
            <person name="Cavaletti L."/>
            <person name="Monciardini P."/>
            <person name="Donadio S."/>
        </authorList>
    </citation>
    <scope>NUCLEOTIDE SEQUENCE</scope>
    <source>
        <strain evidence="10">ID150040</strain>
    </source>
</reference>
<keyword evidence="6 8" id="KW-0315">Glutamine amidotransferase</keyword>
<dbReference type="InterPro" id="IPR036480">
    <property type="entry name" value="CarbP_synth_ssu_N_sf"/>
</dbReference>